<keyword evidence="2" id="KW-1185">Reference proteome</keyword>
<dbReference type="RefSeq" id="WP_167171065.1">
    <property type="nucleotide sequence ID" value="NZ_BAAAOO010000001.1"/>
</dbReference>
<evidence type="ECO:0000313" key="1">
    <source>
        <dbReference type="EMBL" id="NIH58500.1"/>
    </source>
</evidence>
<comment type="caution">
    <text evidence="1">The sequence shown here is derived from an EMBL/GenBank/DDBJ whole genome shotgun (WGS) entry which is preliminary data.</text>
</comment>
<reference evidence="1 2" key="1">
    <citation type="submission" date="2020-02" db="EMBL/GenBank/DDBJ databases">
        <title>Sequencing the genomes of 1000 actinobacteria strains.</title>
        <authorList>
            <person name="Klenk H.-P."/>
        </authorList>
    </citation>
    <scope>NUCLEOTIDE SEQUENCE [LARGE SCALE GENOMIC DNA]</scope>
    <source>
        <strain evidence="1 2">DSM 19609</strain>
    </source>
</reference>
<protein>
    <submittedName>
        <fullName evidence="1">Uncharacterized protein</fullName>
    </submittedName>
</protein>
<name>A0ABX0SN83_9ACTN</name>
<evidence type="ECO:0000313" key="2">
    <source>
        <dbReference type="Proteomes" id="UP000749311"/>
    </source>
</evidence>
<organism evidence="1 2">
    <name type="scientific">Brooklawnia cerclae</name>
    <dbReference type="NCBI Taxonomy" id="349934"/>
    <lineage>
        <taxon>Bacteria</taxon>
        <taxon>Bacillati</taxon>
        <taxon>Actinomycetota</taxon>
        <taxon>Actinomycetes</taxon>
        <taxon>Propionibacteriales</taxon>
        <taxon>Propionibacteriaceae</taxon>
        <taxon>Brooklawnia</taxon>
    </lineage>
</organism>
<accession>A0ABX0SN83</accession>
<gene>
    <name evidence="1" type="ORF">FB473_003195</name>
</gene>
<proteinExistence type="predicted"/>
<dbReference type="EMBL" id="JAAMOZ010000003">
    <property type="protein sequence ID" value="NIH58500.1"/>
    <property type="molecule type" value="Genomic_DNA"/>
</dbReference>
<dbReference type="Proteomes" id="UP000749311">
    <property type="component" value="Unassembled WGS sequence"/>
</dbReference>
<sequence length="209" mass="23300">MSEAQPMAITAFLTSAVVALERGVILDGPLSFTWAALATQQGRVLPPIRDDFVFPIPMPFQRWEIDGTWGWCCSKAHERILKWTAVEVRRKPATEAMALFTVLPKHHAGLGPTKARNTTLSARIVSAMRWNALVTDPDELCRLLAATTSVSARWRNGFGHVARWVVEPSHEPDGWRDRPLPAPGGEMTPVRPPYWHRTTWAPCSAWSAA</sequence>